<keyword evidence="1" id="KW-1133">Transmembrane helix</keyword>
<keyword evidence="1" id="KW-0472">Membrane</keyword>
<keyword evidence="1" id="KW-0812">Transmembrane</keyword>
<dbReference type="Proteomes" id="UP000243904">
    <property type="component" value="Chromosome I"/>
</dbReference>
<evidence type="ECO:0000256" key="1">
    <source>
        <dbReference type="SAM" id="Phobius"/>
    </source>
</evidence>
<dbReference type="RefSeq" id="WP_146686882.1">
    <property type="nucleotide sequence ID" value="NZ_LT629750.1"/>
</dbReference>
<proteinExistence type="predicted"/>
<dbReference type="PANTHER" id="PTHR34219:SF3">
    <property type="entry name" value="BLL7967 PROTEIN"/>
    <property type="match status" value="1"/>
</dbReference>
<protein>
    <submittedName>
        <fullName evidence="2">Uncharacterized iron-regulated membrane protein</fullName>
    </submittedName>
</protein>
<evidence type="ECO:0000313" key="3">
    <source>
        <dbReference type="Proteomes" id="UP000243904"/>
    </source>
</evidence>
<reference evidence="3" key="1">
    <citation type="submission" date="2016-10" db="EMBL/GenBank/DDBJ databases">
        <authorList>
            <person name="Varghese N."/>
            <person name="Submissions S."/>
        </authorList>
    </citation>
    <scope>NUCLEOTIDE SEQUENCE [LARGE SCALE GENOMIC DNA]</scope>
    <source>
        <strain evidence="3">GAS369</strain>
    </source>
</reference>
<sequence>MTRATLRRWFWVHKWASLVCTVFLLVICITGMPLVLRDEISNLLDDGLPYASAPDGTPNASLDHLAQISRQMYPGQIVISMFSDDDEPKIVVFMAPSWESYKANRNSMHWIRFDAHTAKVLKQSKPFDQDGQTFLELMLRLHKDLFAGLPGELFMGLMALLFVVAIVSGVVVYGPFMRKLDFGTVRADRSPRLKWLDLHNLFGVVMLAWTLVVGTTGFINELSTPLFALWQQTDVKAMLDPMRGKPTPDVAELTSPQAAFDTAKAALPDMTMTSIVFPGSPFGSPYHYLVWGKGREPLTSRLFSPVLIDARSGALVSVVKMPWYLRALELSRPLHFGDYGGMPLKIIWILLDLVTIAVLGSGLYLWLSRRASPLAEAEAELVASHAASSPAAVAGSRRMSAGATRQTSRHVWRWPGTLAILTAFGLLSALLGQGGIWWMLSWIALAAPLVVIAVCFQRRRANDVVAKPK</sequence>
<dbReference type="Pfam" id="PF03929">
    <property type="entry name" value="PepSY_TM"/>
    <property type="match status" value="1"/>
</dbReference>
<keyword evidence="3" id="KW-1185">Reference proteome</keyword>
<feature type="transmembrane region" description="Helical" evidence="1">
    <location>
        <begin position="198"/>
        <end position="219"/>
    </location>
</feature>
<feature type="transmembrane region" description="Helical" evidence="1">
    <location>
        <begin position="411"/>
        <end position="430"/>
    </location>
</feature>
<evidence type="ECO:0000313" key="2">
    <source>
        <dbReference type="EMBL" id="SDS30460.1"/>
    </source>
</evidence>
<name>A0A1H1R486_9BRAD</name>
<dbReference type="AlphaFoldDB" id="A0A1H1R486"/>
<feature type="transmembrane region" description="Helical" evidence="1">
    <location>
        <begin position="436"/>
        <end position="456"/>
    </location>
</feature>
<accession>A0A1H1R486</accession>
<organism evidence="2 3">
    <name type="scientific">Bradyrhizobium canariense</name>
    <dbReference type="NCBI Taxonomy" id="255045"/>
    <lineage>
        <taxon>Bacteria</taxon>
        <taxon>Pseudomonadati</taxon>
        <taxon>Pseudomonadota</taxon>
        <taxon>Alphaproteobacteria</taxon>
        <taxon>Hyphomicrobiales</taxon>
        <taxon>Nitrobacteraceae</taxon>
        <taxon>Bradyrhizobium</taxon>
    </lineage>
</organism>
<dbReference type="PANTHER" id="PTHR34219">
    <property type="entry name" value="IRON-REGULATED INNER MEMBRANE PROTEIN-RELATED"/>
    <property type="match status" value="1"/>
</dbReference>
<dbReference type="EMBL" id="LT629750">
    <property type="protein sequence ID" value="SDS30460.1"/>
    <property type="molecule type" value="Genomic_DNA"/>
</dbReference>
<feature type="transmembrane region" description="Helical" evidence="1">
    <location>
        <begin position="346"/>
        <end position="367"/>
    </location>
</feature>
<gene>
    <name evidence="2" type="ORF">SAMN05444158_1643</name>
</gene>
<dbReference type="InterPro" id="IPR005625">
    <property type="entry name" value="PepSY-ass_TM"/>
</dbReference>
<feature type="transmembrane region" description="Helical" evidence="1">
    <location>
        <begin position="153"/>
        <end position="177"/>
    </location>
</feature>